<dbReference type="Proteomes" id="UP000361993">
    <property type="component" value="Unassembled WGS sequence"/>
</dbReference>
<comment type="caution">
    <text evidence="15">The sequence shown here is derived from an EMBL/GenBank/DDBJ whole genome shotgun (WGS) entry which is preliminary data.</text>
</comment>
<evidence type="ECO:0000313" key="18">
    <source>
        <dbReference type="Proteomes" id="UP000352088"/>
    </source>
</evidence>
<evidence type="ECO:0000313" key="19">
    <source>
        <dbReference type="Proteomes" id="UP000361993"/>
    </source>
</evidence>
<dbReference type="EMBL" id="AACSIE010000002">
    <property type="protein sequence ID" value="EAL9204092.1"/>
    <property type="molecule type" value="Genomic_DNA"/>
</dbReference>
<keyword evidence="4" id="KW-0597">Phosphoprotein</keyword>
<dbReference type="SUPFAM" id="SSF55874">
    <property type="entry name" value="ATPase domain of HSP90 chaperone/DNA topoisomerase II/histidine kinase"/>
    <property type="match status" value="1"/>
</dbReference>
<evidence type="ECO:0000256" key="10">
    <source>
        <dbReference type="SAM" id="Phobius"/>
    </source>
</evidence>
<dbReference type="KEGG" id="ccoo:ATE51_02394"/>
<gene>
    <name evidence="15" type="ORF">B9Q54_00105</name>
    <name evidence="12" type="ORF">BU953_06830</name>
    <name evidence="14" type="ORF">C6T04_03975</name>
    <name evidence="13" type="ORF">CJD00_07215</name>
    <name evidence="16" type="ORF">DSX26_02595</name>
    <name evidence="17" type="ORF">DYU70_02790</name>
</gene>
<evidence type="ECO:0000256" key="9">
    <source>
        <dbReference type="ARBA" id="ARBA00023136"/>
    </source>
</evidence>
<sequence>MTRNYSIYTKLVILFVVTFFLVCVLFIVLLKIESNTYSEEEGFKQESFIKNIINSYGNASGVDIGAHLNNSGFVAIQNDYFVKIARLEGQSLFRAGNGENACTLTSLKYQNKLYLDVQCKDFSALFEEDTNNRVYNLLLIGFFFFSFLVVFMYFSVLKSLEPLKKLRKQVAEVANGGKADFENYQEDEVGKIALEFQKAFKKNQELIQSRQLFLRTIMHELKTPIGKGRIISEMLQEEKQKERLIDIFLRMDSLINEFAKIENLFSKNYNLQFKPVHFSTILNEAKDYLMRDDFNRVVKLNLKHDALINVDMEIFPLILKNLIDNALKYSSNGTCELYCCKECFVIKNPGNPLREPIEHYFEAFTREPYQKVKGMGLGLYIVFEVCKLHNFDIIYFYEEGKHCFKIFFGVKTNNDA</sequence>
<dbReference type="Proteomes" id="UP000409545">
    <property type="component" value="Unassembled WGS sequence"/>
</dbReference>
<dbReference type="Proteomes" id="UP000411403">
    <property type="component" value="Unassembled WGS sequence"/>
</dbReference>
<dbReference type="Gene3D" id="3.30.565.10">
    <property type="entry name" value="Histidine kinase-like ATPase, C-terminal domain"/>
    <property type="match status" value="1"/>
</dbReference>
<evidence type="ECO:0000313" key="21">
    <source>
        <dbReference type="Proteomes" id="UP000409545"/>
    </source>
</evidence>
<feature type="transmembrane region" description="Helical" evidence="10">
    <location>
        <begin position="134"/>
        <end position="157"/>
    </location>
</feature>
<dbReference type="GO" id="GO:0000155">
    <property type="term" value="F:phosphorelay sensor kinase activity"/>
    <property type="evidence" value="ECO:0007669"/>
    <property type="project" value="InterPro"/>
</dbReference>
<evidence type="ECO:0000259" key="11">
    <source>
        <dbReference type="PROSITE" id="PS50109"/>
    </source>
</evidence>
<organism evidence="15 21">
    <name type="scientific">Campylobacter coli</name>
    <dbReference type="NCBI Taxonomy" id="195"/>
    <lineage>
        <taxon>Bacteria</taxon>
        <taxon>Pseudomonadati</taxon>
        <taxon>Campylobacterota</taxon>
        <taxon>Epsilonproteobacteria</taxon>
        <taxon>Campylobacterales</taxon>
        <taxon>Campylobacteraceae</taxon>
        <taxon>Campylobacter</taxon>
    </lineage>
</organism>
<evidence type="ECO:0000313" key="17">
    <source>
        <dbReference type="EMBL" id="EAL9204092.1"/>
    </source>
</evidence>
<evidence type="ECO:0000313" key="15">
    <source>
        <dbReference type="EMBL" id="EAK5102689.1"/>
    </source>
</evidence>
<keyword evidence="8 10" id="KW-1133">Transmembrane helix</keyword>
<comment type="subcellular location">
    <subcellularLocation>
        <location evidence="2">Membrane</location>
        <topology evidence="2">Multi-pass membrane protein</topology>
    </subcellularLocation>
</comment>
<dbReference type="PANTHER" id="PTHR45528:SF12">
    <property type="entry name" value="SENSOR HISTIDINE KINASE ARSS"/>
    <property type="match status" value="1"/>
</dbReference>
<evidence type="ECO:0000256" key="8">
    <source>
        <dbReference type="ARBA" id="ARBA00022989"/>
    </source>
</evidence>
<evidence type="ECO:0000313" key="13">
    <source>
        <dbReference type="EMBL" id="EAK1510041.1"/>
    </source>
</evidence>
<dbReference type="RefSeq" id="WP_002776258.1">
    <property type="nucleotide sequence ID" value="NZ_AANOQZ020000011.1"/>
</dbReference>
<accession>A0A0Q2TK49</accession>
<dbReference type="NCBIfam" id="NF038389">
    <property type="entry name" value="ArsS_fam_HK"/>
    <property type="match status" value="1"/>
</dbReference>
<evidence type="ECO:0000313" key="16">
    <source>
        <dbReference type="EMBL" id="EAL6850358.1"/>
    </source>
</evidence>
<dbReference type="OrthoDB" id="9812241at2"/>
<dbReference type="KEGG" id="ccof:VC76_03015"/>
<dbReference type="SMART" id="SM00387">
    <property type="entry name" value="HATPase_c"/>
    <property type="match status" value="1"/>
</dbReference>
<dbReference type="InterPro" id="IPR003661">
    <property type="entry name" value="HisK_dim/P_dom"/>
</dbReference>
<dbReference type="InterPro" id="IPR036097">
    <property type="entry name" value="HisK_dim/P_sf"/>
</dbReference>
<dbReference type="EMBL" id="AACQHW010000002">
    <property type="protein sequence ID" value="EAL6850358.1"/>
    <property type="molecule type" value="Genomic_DNA"/>
</dbReference>
<keyword evidence="5" id="KW-0808">Transferase</keyword>
<evidence type="ECO:0000256" key="6">
    <source>
        <dbReference type="ARBA" id="ARBA00022692"/>
    </source>
</evidence>
<dbReference type="Proteomes" id="UP000557830">
    <property type="component" value="Unassembled WGS sequence"/>
</dbReference>
<reference evidence="21 23" key="2">
    <citation type="submission" date="2018-05" db="EMBL/GenBank/DDBJ databases">
        <authorList>
            <consortium name="NARMS: The National Antimicrobial Resistance Monitoring System"/>
        </authorList>
    </citation>
    <scope>NUCLEOTIDE SEQUENCE [LARGE SCALE GENOMIC DNA]</scope>
    <source>
        <strain evidence="17 22">CVM N17C171</strain>
        <strain evidence="16 18">CVM N17C548</strain>
        <strain evidence="14 20">FSIS11807978</strain>
        <strain evidence="12 23">FSIS1609200</strain>
        <strain evidence="15 21">FSIS1711007</strain>
    </source>
</reference>
<dbReference type="InterPro" id="IPR003594">
    <property type="entry name" value="HATPase_dom"/>
</dbReference>
<evidence type="ECO:0000256" key="4">
    <source>
        <dbReference type="ARBA" id="ARBA00022553"/>
    </source>
</evidence>
<comment type="catalytic activity">
    <reaction evidence="1">
        <text>ATP + protein L-histidine = ADP + protein N-phospho-L-histidine.</text>
        <dbReference type="EC" id="2.7.13.3"/>
    </reaction>
</comment>
<dbReference type="SUPFAM" id="SSF47384">
    <property type="entry name" value="Homodimeric domain of signal transducing histidine kinase"/>
    <property type="match status" value="1"/>
</dbReference>
<evidence type="ECO:0000313" key="23">
    <source>
        <dbReference type="Proteomes" id="UP000557830"/>
    </source>
</evidence>
<dbReference type="InterPro" id="IPR036890">
    <property type="entry name" value="HATPase_C_sf"/>
</dbReference>
<protein>
    <recommendedName>
        <fullName evidence="3">histidine kinase</fullName>
        <ecNumber evidence="3">2.7.13.3</ecNumber>
    </recommendedName>
</protein>
<dbReference type="PROSITE" id="PS50109">
    <property type="entry name" value="HIS_KIN"/>
    <property type="match status" value="1"/>
</dbReference>
<dbReference type="InterPro" id="IPR050398">
    <property type="entry name" value="HssS/ArlS-like"/>
</dbReference>
<dbReference type="GO" id="GO:0016020">
    <property type="term" value="C:membrane"/>
    <property type="evidence" value="ECO:0007669"/>
    <property type="project" value="UniProtKB-SubCell"/>
</dbReference>
<dbReference type="EMBL" id="AACGUZ010000001">
    <property type="protein sequence ID" value="EAK5102689.1"/>
    <property type="molecule type" value="Genomic_DNA"/>
</dbReference>
<evidence type="ECO:0000313" key="20">
    <source>
        <dbReference type="Proteomes" id="UP000365807"/>
    </source>
</evidence>
<dbReference type="InterPro" id="IPR047994">
    <property type="entry name" value="ArsS-like"/>
</dbReference>
<evidence type="ECO:0000256" key="7">
    <source>
        <dbReference type="ARBA" id="ARBA00022777"/>
    </source>
</evidence>
<dbReference type="EMBL" id="AACGFG010000004">
    <property type="protein sequence ID" value="EAK4358093.1"/>
    <property type="molecule type" value="Genomic_DNA"/>
</dbReference>
<dbReference type="PANTHER" id="PTHR45528">
    <property type="entry name" value="SENSOR HISTIDINE KINASE CPXA"/>
    <property type="match status" value="1"/>
</dbReference>
<reference evidence="13 19" key="1">
    <citation type="submission" date="2018-05" db="EMBL/GenBank/DDBJ databases">
        <authorList>
            <consortium name="GenomeTrakr network: Whole genome sequencing for foodborne pathogen traceback"/>
        </authorList>
    </citation>
    <scope>NUCLEOTIDE SEQUENCE [LARGE SCALE GENOMIC DNA]</scope>
    <source>
        <strain evidence="13 19">NC_C6016</strain>
    </source>
</reference>
<feature type="domain" description="Histidine kinase" evidence="11">
    <location>
        <begin position="216"/>
        <end position="412"/>
    </location>
</feature>
<dbReference type="Proteomes" id="UP000352088">
    <property type="component" value="Unassembled WGS sequence"/>
</dbReference>
<dbReference type="STRING" id="195.ATE51_02394"/>
<keyword evidence="6 10" id="KW-0812">Transmembrane</keyword>
<dbReference type="EMBL" id="AABUYW010000012">
    <property type="protein sequence ID" value="EAJ1077321.1"/>
    <property type="molecule type" value="Genomic_DNA"/>
</dbReference>
<evidence type="ECO:0000256" key="5">
    <source>
        <dbReference type="ARBA" id="ARBA00022679"/>
    </source>
</evidence>
<evidence type="ECO:0000313" key="12">
    <source>
        <dbReference type="EMBL" id="EAJ1077321.1"/>
    </source>
</evidence>
<dbReference type="SMART" id="SM00388">
    <property type="entry name" value="HisKA"/>
    <property type="match status" value="1"/>
</dbReference>
<keyword evidence="9 10" id="KW-0472">Membrane</keyword>
<dbReference type="Pfam" id="PF02518">
    <property type="entry name" value="HATPase_c"/>
    <property type="match status" value="1"/>
</dbReference>
<dbReference type="Proteomes" id="UP000365807">
    <property type="component" value="Unassembled WGS sequence"/>
</dbReference>
<dbReference type="Gene3D" id="1.10.287.130">
    <property type="match status" value="1"/>
</dbReference>
<evidence type="ECO:0000313" key="14">
    <source>
        <dbReference type="EMBL" id="EAK4358093.1"/>
    </source>
</evidence>
<dbReference type="AlphaFoldDB" id="A0A0Q2TK49"/>
<keyword evidence="7 15" id="KW-0418">Kinase</keyword>
<evidence type="ECO:0000256" key="1">
    <source>
        <dbReference type="ARBA" id="ARBA00000085"/>
    </source>
</evidence>
<dbReference type="EC" id="2.7.13.3" evidence="3"/>
<dbReference type="EMBL" id="AACDUL010000013">
    <property type="protein sequence ID" value="EAK1510041.1"/>
    <property type="molecule type" value="Genomic_DNA"/>
</dbReference>
<proteinExistence type="predicted"/>
<evidence type="ECO:0000256" key="2">
    <source>
        <dbReference type="ARBA" id="ARBA00004141"/>
    </source>
</evidence>
<dbReference type="CDD" id="cd00082">
    <property type="entry name" value="HisKA"/>
    <property type="match status" value="1"/>
</dbReference>
<evidence type="ECO:0000313" key="22">
    <source>
        <dbReference type="Proteomes" id="UP000411403"/>
    </source>
</evidence>
<feature type="transmembrane region" description="Helical" evidence="10">
    <location>
        <begin position="12"/>
        <end position="32"/>
    </location>
</feature>
<name>A0A0Q2TK49_CAMCO</name>
<dbReference type="InterPro" id="IPR005467">
    <property type="entry name" value="His_kinase_dom"/>
</dbReference>
<dbReference type="CDD" id="cd00075">
    <property type="entry name" value="HATPase"/>
    <property type="match status" value="1"/>
</dbReference>
<evidence type="ECO:0000256" key="3">
    <source>
        <dbReference type="ARBA" id="ARBA00012438"/>
    </source>
</evidence>